<evidence type="ECO:0000313" key="2">
    <source>
        <dbReference type="Proteomes" id="UP000030649"/>
    </source>
</evidence>
<dbReference type="STRING" id="1238424.J07HQW1_01486"/>
<dbReference type="AlphaFoldDB" id="U1PD04"/>
<accession>U1PD04</accession>
<evidence type="ECO:0000313" key="1">
    <source>
        <dbReference type="EMBL" id="ERG91452.1"/>
    </source>
</evidence>
<organism evidence="1 2">
    <name type="scientific">Haloquadratum walsbyi J07HQW1</name>
    <dbReference type="NCBI Taxonomy" id="1238424"/>
    <lineage>
        <taxon>Archaea</taxon>
        <taxon>Methanobacteriati</taxon>
        <taxon>Methanobacteriota</taxon>
        <taxon>Stenosarchaea group</taxon>
        <taxon>Halobacteria</taxon>
        <taxon>Halobacteriales</taxon>
        <taxon>Haloferacaceae</taxon>
        <taxon>Haloquadratum</taxon>
    </lineage>
</organism>
<proteinExistence type="predicted"/>
<name>U1PD04_9EURY</name>
<sequence>MNEDAVMLAINNMNKQNTSDNHQHCTVRRARRRDDDGLFVATTDVANLPIISTEIVWTTLDELPIRRELQRRRTGRTVIYDKPTDTTTQ</sequence>
<dbReference type="HOGENOM" id="CLU_2447605_0_0_2"/>
<protein>
    <submittedName>
        <fullName evidence="1">Uncharacterized protein</fullName>
    </submittedName>
</protein>
<dbReference type="EMBL" id="KE356560">
    <property type="protein sequence ID" value="ERG91452.1"/>
    <property type="molecule type" value="Genomic_DNA"/>
</dbReference>
<dbReference type="Proteomes" id="UP000030649">
    <property type="component" value="Unassembled WGS sequence"/>
</dbReference>
<gene>
    <name evidence="1" type="ORF">J07HQW1_01486</name>
</gene>
<reference evidence="1 2" key="1">
    <citation type="journal article" date="2013" name="PLoS ONE">
        <title>Assembly-driven community genomics of a hypersaline microbial ecosystem.</title>
        <authorList>
            <person name="Podell S."/>
            <person name="Ugalde J.A."/>
            <person name="Narasingarao P."/>
            <person name="Banfield J.F."/>
            <person name="Heidelberg K.B."/>
            <person name="Allen E.E."/>
        </authorList>
    </citation>
    <scope>NUCLEOTIDE SEQUENCE [LARGE SCALE GENOMIC DNA]</scope>
    <source>
        <strain evidence="2">J07HQW1</strain>
    </source>
</reference>